<feature type="transmembrane region" description="Helical" evidence="6">
    <location>
        <begin position="357"/>
        <end position="377"/>
    </location>
</feature>
<dbReference type="PROSITE" id="PS00217">
    <property type="entry name" value="SUGAR_TRANSPORT_2"/>
    <property type="match status" value="1"/>
</dbReference>
<feature type="transmembrane region" description="Helical" evidence="6">
    <location>
        <begin position="124"/>
        <end position="148"/>
    </location>
</feature>
<comment type="similarity">
    <text evidence="5">Belongs to the major facilitator superfamily. Sugar transporter (TC 2.A.1.1) family.</text>
</comment>
<comment type="subcellular location">
    <subcellularLocation>
        <location evidence="1">Membrane</location>
        <topology evidence="1">Multi-pass membrane protein</topology>
    </subcellularLocation>
</comment>
<dbReference type="Proteomes" id="UP001159427">
    <property type="component" value="Unassembled WGS sequence"/>
</dbReference>
<dbReference type="SUPFAM" id="SSF103473">
    <property type="entry name" value="MFS general substrate transporter"/>
    <property type="match status" value="1"/>
</dbReference>
<evidence type="ECO:0000256" key="5">
    <source>
        <dbReference type="RuleBase" id="RU003346"/>
    </source>
</evidence>
<dbReference type="NCBIfam" id="TIGR00879">
    <property type="entry name" value="SP"/>
    <property type="match status" value="1"/>
</dbReference>
<dbReference type="Gene3D" id="1.20.1250.20">
    <property type="entry name" value="MFS general substrate transporter like domains"/>
    <property type="match status" value="1"/>
</dbReference>
<protein>
    <recommendedName>
        <fullName evidence="7">Major facilitator superfamily (MFS) profile domain-containing protein</fullName>
    </recommendedName>
</protein>
<dbReference type="InterPro" id="IPR005829">
    <property type="entry name" value="Sugar_transporter_CS"/>
</dbReference>
<dbReference type="InterPro" id="IPR044775">
    <property type="entry name" value="MFS_ERD6/Tret1-like"/>
</dbReference>
<evidence type="ECO:0000313" key="9">
    <source>
        <dbReference type="Proteomes" id="UP001159427"/>
    </source>
</evidence>
<evidence type="ECO:0000256" key="1">
    <source>
        <dbReference type="ARBA" id="ARBA00004141"/>
    </source>
</evidence>
<dbReference type="InterPro" id="IPR050549">
    <property type="entry name" value="MFS_Trehalose_Transporter"/>
</dbReference>
<name>A0ABN8N065_9CNID</name>
<evidence type="ECO:0000256" key="6">
    <source>
        <dbReference type="SAM" id="Phobius"/>
    </source>
</evidence>
<evidence type="ECO:0000313" key="8">
    <source>
        <dbReference type="EMBL" id="CAH3040071.1"/>
    </source>
</evidence>
<dbReference type="InterPro" id="IPR003663">
    <property type="entry name" value="Sugar/inositol_transpt"/>
</dbReference>
<dbReference type="PANTHER" id="PTHR48021:SF1">
    <property type="entry name" value="GH07001P-RELATED"/>
    <property type="match status" value="1"/>
</dbReference>
<dbReference type="PRINTS" id="PR00171">
    <property type="entry name" value="SUGRTRNSPORT"/>
</dbReference>
<feature type="transmembrane region" description="Helical" evidence="6">
    <location>
        <begin position="29"/>
        <end position="53"/>
    </location>
</feature>
<keyword evidence="4 6" id="KW-0472">Membrane</keyword>
<accession>A0ABN8N065</accession>
<dbReference type="InterPro" id="IPR005828">
    <property type="entry name" value="MFS_sugar_transport-like"/>
</dbReference>
<dbReference type="CDD" id="cd17358">
    <property type="entry name" value="MFS_GLUT6_8_Class3_like"/>
    <property type="match status" value="1"/>
</dbReference>
<feature type="transmembrane region" description="Helical" evidence="6">
    <location>
        <begin position="398"/>
        <end position="419"/>
    </location>
</feature>
<evidence type="ECO:0000256" key="2">
    <source>
        <dbReference type="ARBA" id="ARBA00022692"/>
    </source>
</evidence>
<feature type="domain" description="Major facilitator superfamily (MFS) profile" evidence="7">
    <location>
        <begin position="32"/>
        <end position="453"/>
    </location>
</feature>
<keyword evidence="5" id="KW-0813">Transport</keyword>
<feature type="transmembrane region" description="Helical" evidence="6">
    <location>
        <begin position="73"/>
        <end position="94"/>
    </location>
</feature>
<evidence type="ECO:0000259" key="7">
    <source>
        <dbReference type="PROSITE" id="PS50850"/>
    </source>
</evidence>
<dbReference type="InterPro" id="IPR020846">
    <property type="entry name" value="MFS_dom"/>
</dbReference>
<keyword evidence="3 6" id="KW-1133">Transmembrane helix</keyword>
<gene>
    <name evidence="8" type="ORF">PEVE_00040065</name>
</gene>
<evidence type="ECO:0000256" key="3">
    <source>
        <dbReference type="ARBA" id="ARBA00022989"/>
    </source>
</evidence>
<feature type="transmembrane region" description="Helical" evidence="6">
    <location>
        <begin position="431"/>
        <end position="449"/>
    </location>
</feature>
<dbReference type="PROSITE" id="PS50850">
    <property type="entry name" value="MFS"/>
    <property type="match status" value="1"/>
</dbReference>
<organism evidence="8 9">
    <name type="scientific">Porites evermanni</name>
    <dbReference type="NCBI Taxonomy" id="104178"/>
    <lineage>
        <taxon>Eukaryota</taxon>
        <taxon>Metazoa</taxon>
        <taxon>Cnidaria</taxon>
        <taxon>Anthozoa</taxon>
        <taxon>Hexacorallia</taxon>
        <taxon>Scleractinia</taxon>
        <taxon>Fungiina</taxon>
        <taxon>Poritidae</taxon>
        <taxon>Porites</taxon>
    </lineage>
</organism>
<comment type="caution">
    <text evidence="8">The sequence shown here is derived from an EMBL/GenBank/DDBJ whole genome shotgun (WGS) entry which is preliminary data.</text>
</comment>
<dbReference type="PANTHER" id="PTHR48021">
    <property type="match status" value="1"/>
</dbReference>
<dbReference type="EMBL" id="CALNXI010000720">
    <property type="protein sequence ID" value="CAH3040071.1"/>
    <property type="molecule type" value="Genomic_DNA"/>
</dbReference>
<proteinExistence type="inferred from homology"/>
<feature type="transmembrane region" description="Helical" evidence="6">
    <location>
        <begin position="186"/>
        <end position="205"/>
    </location>
</feature>
<reference evidence="8 9" key="1">
    <citation type="submission" date="2022-05" db="EMBL/GenBank/DDBJ databases">
        <authorList>
            <consortium name="Genoscope - CEA"/>
            <person name="William W."/>
        </authorList>
    </citation>
    <scope>NUCLEOTIDE SEQUENCE [LARGE SCALE GENOMIC DNA]</scope>
</reference>
<sequence>MDTESVGDNPLCDERNMLLSRAKSSSKGAVLATCVSVLGTLSFGYCIGYSSPASYDLKSASNLSIRLSRSQESWFSSSLAVGALFGCIIAGPMVDVLGRKVAIIVGAVPFEIGWFLLICAKNHLMLYSGRIITGLGCGIETLAVAVYITEIAPPHLRGRLGSINILAVTSGQFLAYIAGYLFYWDWLSIIGSFPPALVLLLMVWMPDSPRWFLDKNRKSDALKSLLWLRGSHLEVEEECRETEETLEQQRDQRMSWKEFITAPVVKPVLIGVGLLSFQQLDGINAVLFNAADIFSKAGIKEPKLASLPLTGVQLIGNMITLLTLDKIGRRIPLYSGALGMAASLIGLGVYFEFYQKLSSITWLSILSSVSYCFFYSMSWGPVPWIVMAEIIPLRARGLGTGISTVACWVTLFLVTETYSTLAGALRNQGVMWFYAGLCFFAYIFVVIFVPETKKRSLEEIESIFRN</sequence>
<feature type="transmembrane region" description="Helical" evidence="6">
    <location>
        <begin position="101"/>
        <end position="118"/>
    </location>
</feature>
<keyword evidence="9" id="KW-1185">Reference proteome</keyword>
<dbReference type="PROSITE" id="PS00216">
    <property type="entry name" value="SUGAR_TRANSPORT_1"/>
    <property type="match status" value="2"/>
</dbReference>
<dbReference type="InterPro" id="IPR036259">
    <property type="entry name" value="MFS_trans_sf"/>
</dbReference>
<evidence type="ECO:0000256" key="4">
    <source>
        <dbReference type="ARBA" id="ARBA00023136"/>
    </source>
</evidence>
<dbReference type="Pfam" id="PF00083">
    <property type="entry name" value="Sugar_tr"/>
    <property type="match status" value="1"/>
</dbReference>
<feature type="transmembrane region" description="Helical" evidence="6">
    <location>
        <begin position="331"/>
        <end position="351"/>
    </location>
</feature>
<keyword evidence="2 6" id="KW-0812">Transmembrane</keyword>